<dbReference type="PANTHER" id="PTHR35186">
    <property type="entry name" value="ANK_REP_REGION DOMAIN-CONTAINING PROTEIN"/>
    <property type="match status" value="1"/>
</dbReference>
<sequence>MSGFEVAGVVLGGIPLVTSMLEHYKTGISVIQRYRRYERELQRLIRNLETEKVKLQSVCEKLLDGIVPPSRIDDMVENPGGDLWVRDGTQKAIRTRLWKSWDVFEEILRDIQTATDDMYEKLGGGTEKWHIELGIIGRDEY</sequence>
<name>A0A9W8UD45_9HYPO</name>
<protein>
    <submittedName>
        <fullName evidence="2">Uncharacterized protein</fullName>
    </submittedName>
</protein>
<reference evidence="2" key="1">
    <citation type="submission" date="2022-10" db="EMBL/GenBank/DDBJ databases">
        <title>Fusarium specimens isolated from Avocado Roots.</title>
        <authorList>
            <person name="Stajich J."/>
            <person name="Roper C."/>
            <person name="Heimlech-Rivalta G."/>
        </authorList>
    </citation>
    <scope>NUCLEOTIDE SEQUENCE</scope>
    <source>
        <strain evidence="2">CF00143</strain>
    </source>
</reference>
<dbReference type="InterPro" id="IPR038305">
    <property type="entry name" value="HeLo_sf"/>
</dbReference>
<dbReference type="Proteomes" id="UP001152130">
    <property type="component" value="Unassembled WGS sequence"/>
</dbReference>
<gene>
    <name evidence="2" type="ORF">NW766_003067</name>
</gene>
<keyword evidence="1" id="KW-0175">Coiled coil</keyword>
<proteinExistence type="predicted"/>
<dbReference type="Gene3D" id="1.20.120.1020">
    <property type="entry name" value="Prion-inhibition and propagation, HeLo domain"/>
    <property type="match status" value="1"/>
</dbReference>
<evidence type="ECO:0000256" key="1">
    <source>
        <dbReference type="SAM" id="Coils"/>
    </source>
</evidence>
<organism evidence="2 3">
    <name type="scientific">Fusarium irregulare</name>
    <dbReference type="NCBI Taxonomy" id="2494466"/>
    <lineage>
        <taxon>Eukaryota</taxon>
        <taxon>Fungi</taxon>
        <taxon>Dikarya</taxon>
        <taxon>Ascomycota</taxon>
        <taxon>Pezizomycotina</taxon>
        <taxon>Sordariomycetes</taxon>
        <taxon>Hypocreomycetidae</taxon>
        <taxon>Hypocreales</taxon>
        <taxon>Nectriaceae</taxon>
        <taxon>Fusarium</taxon>
        <taxon>Fusarium incarnatum-equiseti species complex</taxon>
    </lineage>
</organism>
<accession>A0A9W8UD45</accession>
<evidence type="ECO:0000313" key="2">
    <source>
        <dbReference type="EMBL" id="KAJ4019352.1"/>
    </source>
</evidence>
<feature type="coiled-coil region" evidence="1">
    <location>
        <begin position="31"/>
        <end position="58"/>
    </location>
</feature>
<keyword evidence="3" id="KW-1185">Reference proteome</keyword>
<dbReference type="PANTHER" id="PTHR35186:SF4">
    <property type="entry name" value="PRION-INHIBITION AND PROPAGATION HELO DOMAIN-CONTAINING PROTEIN"/>
    <property type="match status" value="1"/>
</dbReference>
<comment type="caution">
    <text evidence="2">The sequence shown here is derived from an EMBL/GenBank/DDBJ whole genome shotgun (WGS) entry which is preliminary data.</text>
</comment>
<dbReference type="AlphaFoldDB" id="A0A9W8UD45"/>
<evidence type="ECO:0000313" key="3">
    <source>
        <dbReference type="Proteomes" id="UP001152130"/>
    </source>
</evidence>
<dbReference type="EMBL" id="JAPDHF010000004">
    <property type="protein sequence ID" value="KAJ4019352.1"/>
    <property type="molecule type" value="Genomic_DNA"/>
</dbReference>